<dbReference type="GO" id="GO:0046487">
    <property type="term" value="P:glyoxylate metabolic process"/>
    <property type="evidence" value="ECO:0007669"/>
    <property type="project" value="TreeGrafter"/>
</dbReference>
<gene>
    <name evidence="10" type="primary">hyi</name>
</gene>
<evidence type="ECO:0000256" key="1">
    <source>
        <dbReference type="ARBA" id="ARBA00000476"/>
    </source>
</evidence>
<dbReference type="Proteomes" id="UP000694427">
    <property type="component" value="Unplaced"/>
</dbReference>
<dbReference type="GO" id="GO:0008903">
    <property type="term" value="F:hydroxypyruvate isomerase activity"/>
    <property type="evidence" value="ECO:0007669"/>
    <property type="project" value="UniProtKB-EC"/>
</dbReference>
<dbReference type="PIRSF" id="PIRSF006241">
    <property type="entry name" value="HyI"/>
    <property type="match status" value="1"/>
</dbReference>
<evidence type="ECO:0000256" key="8">
    <source>
        <dbReference type="PIRSR" id="PIRSR006241-50"/>
    </source>
</evidence>
<comment type="similarity">
    <text evidence="3 7">Belongs to the hyi family.</text>
</comment>
<dbReference type="Pfam" id="PF01261">
    <property type="entry name" value="AP_endonuc_2"/>
    <property type="match status" value="1"/>
</dbReference>
<keyword evidence="6 7" id="KW-0413">Isomerase</keyword>
<comment type="function">
    <text evidence="2 7">Catalyzes the reversible isomerization between hydroxypyruvate and 2-hydroxy-3-oxopropanoate (also termed tartronate semialdehyde).</text>
</comment>
<dbReference type="InterPro" id="IPR013022">
    <property type="entry name" value="Xyl_isomerase-like_TIM-brl"/>
</dbReference>
<dbReference type="PANTHER" id="PTHR43489:SF6">
    <property type="entry name" value="HYDROXYPYRUVATE ISOMERASE-RELATED"/>
    <property type="match status" value="1"/>
</dbReference>
<evidence type="ECO:0000256" key="3">
    <source>
        <dbReference type="ARBA" id="ARBA00005962"/>
    </source>
</evidence>
<evidence type="ECO:0000313" key="11">
    <source>
        <dbReference type="Proteomes" id="UP000694427"/>
    </source>
</evidence>
<dbReference type="InterPro" id="IPR036237">
    <property type="entry name" value="Xyl_isomerase-like_sf"/>
</dbReference>
<dbReference type="InterPro" id="IPR026040">
    <property type="entry name" value="HyI-like"/>
</dbReference>
<sequence length="306" mass="34818">MAPLKFCANISWLFTELPEVTQRMRDAARAGFRAVEAAWIYSSDLKELKTVKDETGLEFALINTPPGDLSAGDLGLGAVPGREQEFRQGLDLAVQYAKALDCRRIHLMAGRVPAGADRCAVAMEMEDTFVQNLKHAAGVLSKEGILGLIEPINTRITDPRYFLDSPHQAAVILQRVAHPSIRMQMDIYHWQIMDGNLTQNIRKYLPMTGHIQIAQVPDRHEPDSDGELSYTYLFKLLEELGYQDYIGCEYKPQRESESLDTWLYAVFNHHFYSMKLIHQDILNVDKSMDESRNNVAQKHLNISFTF</sequence>
<dbReference type="SUPFAM" id="SSF51658">
    <property type="entry name" value="Xylose isomerase-like"/>
    <property type="match status" value="1"/>
</dbReference>
<feature type="active site" description="Proton donor/acceptor" evidence="8">
    <location>
        <position position="150"/>
    </location>
</feature>
<evidence type="ECO:0000256" key="5">
    <source>
        <dbReference type="ARBA" id="ARBA00017985"/>
    </source>
</evidence>
<comment type="catalytic activity">
    <reaction evidence="1 7">
        <text>3-hydroxypyruvate = 2-hydroxy-3-oxopropanoate</text>
        <dbReference type="Rhea" id="RHEA:11952"/>
        <dbReference type="ChEBI" id="CHEBI:17180"/>
        <dbReference type="ChEBI" id="CHEBI:57978"/>
        <dbReference type="EC" id="5.3.1.22"/>
    </reaction>
</comment>
<dbReference type="PANTHER" id="PTHR43489">
    <property type="entry name" value="ISOMERASE"/>
    <property type="match status" value="1"/>
</dbReference>
<organism evidence="10 11">
    <name type="scientific">Cyprinus carpio</name>
    <name type="common">Common carp</name>
    <dbReference type="NCBI Taxonomy" id="7962"/>
    <lineage>
        <taxon>Eukaryota</taxon>
        <taxon>Metazoa</taxon>
        <taxon>Chordata</taxon>
        <taxon>Craniata</taxon>
        <taxon>Vertebrata</taxon>
        <taxon>Euteleostomi</taxon>
        <taxon>Actinopterygii</taxon>
        <taxon>Neopterygii</taxon>
        <taxon>Teleostei</taxon>
        <taxon>Ostariophysi</taxon>
        <taxon>Cypriniformes</taxon>
        <taxon>Cyprinidae</taxon>
        <taxon>Cyprininae</taxon>
        <taxon>Cyprinus</taxon>
    </lineage>
</organism>
<dbReference type="Ensembl" id="ENSCCRT00010007144.1">
    <property type="protein sequence ID" value="ENSCCRP00010006607.1"/>
    <property type="gene ID" value="ENSCCRG00010002723.1"/>
</dbReference>
<proteinExistence type="inferred from homology"/>
<evidence type="ECO:0000256" key="4">
    <source>
        <dbReference type="ARBA" id="ARBA00012570"/>
    </source>
</evidence>
<accession>A0A8C1GGB8</accession>
<dbReference type="Gene3D" id="3.20.20.150">
    <property type="entry name" value="Divalent-metal-dependent TIM barrel enzymes"/>
    <property type="match status" value="1"/>
</dbReference>
<feature type="domain" description="Xylose isomerase-like TIM barrel" evidence="9">
    <location>
        <begin position="25"/>
        <end position="255"/>
    </location>
</feature>
<reference evidence="10" key="2">
    <citation type="submission" date="2025-09" db="UniProtKB">
        <authorList>
            <consortium name="Ensembl"/>
        </authorList>
    </citation>
    <scope>IDENTIFICATION</scope>
</reference>
<dbReference type="AlphaFoldDB" id="A0A8C1GGB8"/>
<protein>
    <recommendedName>
        <fullName evidence="5 7">Putative hydroxypyruvate isomerase</fullName>
        <ecNumber evidence="4 7">5.3.1.22</ecNumber>
    </recommendedName>
</protein>
<evidence type="ECO:0000256" key="7">
    <source>
        <dbReference type="PIRNR" id="PIRNR006241"/>
    </source>
</evidence>
<dbReference type="FunFam" id="3.20.20.150:FF:000026">
    <property type="entry name" value="Putative hydroxypyruvate isomerase"/>
    <property type="match status" value="1"/>
</dbReference>
<dbReference type="EC" id="5.3.1.22" evidence="4 7"/>
<feature type="active site" description="Proton donor/acceptor" evidence="8">
    <location>
        <position position="249"/>
    </location>
</feature>
<evidence type="ECO:0000313" key="10">
    <source>
        <dbReference type="Ensembl" id="ENSCCRP00010006607.1"/>
    </source>
</evidence>
<evidence type="ECO:0000256" key="6">
    <source>
        <dbReference type="ARBA" id="ARBA00023235"/>
    </source>
</evidence>
<evidence type="ECO:0000259" key="9">
    <source>
        <dbReference type="Pfam" id="PF01261"/>
    </source>
</evidence>
<keyword evidence="11" id="KW-1185">Reference proteome</keyword>
<reference evidence="10" key="1">
    <citation type="submission" date="2025-08" db="UniProtKB">
        <authorList>
            <consortium name="Ensembl"/>
        </authorList>
    </citation>
    <scope>IDENTIFICATION</scope>
</reference>
<name>A0A8C1GGB8_CYPCA</name>
<evidence type="ECO:0000256" key="2">
    <source>
        <dbReference type="ARBA" id="ARBA00002968"/>
    </source>
</evidence>
<dbReference type="InterPro" id="IPR050417">
    <property type="entry name" value="Sugar_Epim/Isomerase"/>
</dbReference>